<evidence type="ECO:0000313" key="5">
    <source>
        <dbReference type="EMBL" id="KAK7195490.1"/>
    </source>
</evidence>
<dbReference type="InterPro" id="IPR038765">
    <property type="entry name" value="Papain-like_cys_pep_sf"/>
</dbReference>
<dbReference type="CDD" id="cd02620">
    <property type="entry name" value="Peptidase_C1A_CathepsinB"/>
    <property type="match status" value="1"/>
</dbReference>
<dbReference type="AlphaFoldDB" id="A0AAW0EMY2"/>
<dbReference type="PANTHER" id="PTHR12411">
    <property type="entry name" value="CYSTEINE PROTEASE FAMILY C1-RELATED"/>
    <property type="match status" value="1"/>
</dbReference>
<organism evidence="5 6">
    <name type="scientific">Novymonas esmeraldas</name>
    <dbReference type="NCBI Taxonomy" id="1808958"/>
    <lineage>
        <taxon>Eukaryota</taxon>
        <taxon>Discoba</taxon>
        <taxon>Euglenozoa</taxon>
        <taxon>Kinetoplastea</taxon>
        <taxon>Metakinetoplastina</taxon>
        <taxon>Trypanosomatida</taxon>
        <taxon>Trypanosomatidae</taxon>
        <taxon>Novymonas</taxon>
    </lineage>
</organism>
<feature type="signal peptide" evidence="3">
    <location>
        <begin position="1"/>
        <end position="26"/>
    </location>
</feature>
<sequence>MTFTAKSAVCLVALLAVLLAATTVSGFYANPAHTPLLQKSFVAEINAKAKGQWTASADNGHLITDRSLDEVRRLMGVRTMSTDALLPRSFTAKELKQDVPEAFDSAENWPSCPTIGEIRDQSSCGSCWAIAAAEAISDRYCTVAGIPDRRISTSNLLSCCFVCGMGCNGGIPTAAWTWWVWVGLTTETCQPYPFAPCGHHTNSDKYPACPSTIYDTPSCNSTCNDSQTELIKYKGDKTYSVSGEEAYKRELMANGPFEVAFDVYADFTAYKSGVYSHVSGERLGGHAVKLVGWGVQDGTPYWKIANSWNTDWGNNGYFYIKRGDDECGIESSGVAGTPSTK</sequence>
<keyword evidence="3" id="KW-0732">Signal</keyword>
<keyword evidence="6" id="KW-1185">Reference proteome</keyword>
<feature type="chain" id="PRO_5043620335" evidence="3">
    <location>
        <begin position="27"/>
        <end position="341"/>
    </location>
</feature>
<name>A0AAW0EMY2_9TRYP</name>
<dbReference type="Pfam" id="PF00112">
    <property type="entry name" value="Peptidase_C1"/>
    <property type="match status" value="1"/>
</dbReference>
<dbReference type="InterPro" id="IPR025660">
    <property type="entry name" value="Pept_his_AS"/>
</dbReference>
<dbReference type="InterPro" id="IPR013128">
    <property type="entry name" value="Peptidase_C1A"/>
</dbReference>
<comment type="caution">
    <text evidence="5">The sequence shown here is derived from an EMBL/GenBank/DDBJ whole genome shotgun (WGS) entry which is preliminary data.</text>
</comment>
<dbReference type="FunFam" id="3.90.70.10:FF:000096">
    <property type="entry name" value="Cathepsin B-like cysteine protease"/>
    <property type="match status" value="1"/>
</dbReference>
<proteinExistence type="inferred from homology"/>
<dbReference type="EMBL" id="JAECZO010000055">
    <property type="protein sequence ID" value="KAK7195490.1"/>
    <property type="molecule type" value="Genomic_DNA"/>
</dbReference>
<evidence type="ECO:0000256" key="1">
    <source>
        <dbReference type="ARBA" id="ARBA00008455"/>
    </source>
</evidence>
<reference evidence="5 6" key="1">
    <citation type="journal article" date="2021" name="MBio">
        <title>A New Model Trypanosomatid, Novymonas esmeraldas: Genomic Perception of Its 'Candidatus Pandoraea novymonadis' Endosymbiont.</title>
        <authorList>
            <person name="Zakharova A."/>
            <person name="Saura A."/>
            <person name="Butenko A."/>
            <person name="Podesvova L."/>
            <person name="Warmusova S."/>
            <person name="Kostygov A.Y."/>
            <person name="Nenarokova A."/>
            <person name="Lukes J."/>
            <person name="Opperdoes F.R."/>
            <person name="Yurchenko V."/>
        </authorList>
    </citation>
    <scope>NUCLEOTIDE SEQUENCE [LARGE SCALE GENOMIC DNA]</scope>
    <source>
        <strain evidence="5 6">E262AT.01</strain>
    </source>
</reference>
<evidence type="ECO:0000259" key="4">
    <source>
        <dbReference type="SMART" id="SM00645"/>
    </source>
</evidence>
<dbReference type="Proteomes" id="UP001430356">
    <property type="component" value="Unassembled WGS sequence"/>
</dbReference>
<dbReference type="InterPro" id="IPR000169">
    <property type="entry name" value="Pept_cys_AS"/>
</dbReference>
<gene>
    <name evidence="5" type="ORF">NESM_000476600</name>
</gene>
<dbReference type="GO" id="GO:0008234">
    <property type="term" value="F:cysteine-type peptidase activity"/>
    <property type="evidence" value="ECO:0007669"/>
    <property type="project" value="InterPro"/>
</dbReference>
<dbReference type="PROSITE" id="PS00139">
    <property type="entry name" value="THIOL_PROTEASE_CYS"/>
    <property type="match status" value="1"/>
</dbReference>
<dbReference type="GO" id="GO:0006508">
    <property type="term" value="P:proteolysis"/>
    <property type="evidence" value="ECO:0007669"/>
    <property type="project" value="InterPro"/>
</dbReference>
<feature type="domain" description="Peptidase C1A papain C-terminal" evidence="4">
    <location>
        <begin position="99"/>
        <end position="337"/>
    </location>
</feature>
<comment type="similarity">
    <text evidence="1">Belongs to the peptidase C1 family.</text>
</comment>
<protein>
    <submittedName>
        <fullName evidence="5">CPC cysteine peptidase, Clan CA, family C1, Cathepsin B-like</fullName>
    </submittedName>
</protein>
<dbReference type="InterPro" id="IPR000668">
    <property type="entry name" value="Peptidase_C1A_C"/>
</dbReference>
<evidence type="ECO:0000256" key="2">
    <source>
        <dbReference type="ARBA" id="ARBA00060028"/>
    </source>
</evidence>
<evidence type="ECO:0000256" key="3">
    <source>
        <dbReference type="SAM" id="SignalP"/>
    </source>
</evidence>
<evidence type="ECO:0000313" key="6">
    <source>
        <dbReference type="Proteomes" id="UP001430356"/>
    </source>
</evidence>
<dbReference type="Gene3D" id="3.90.70.10">
    <property type="entry name" value="Cysteine proteinases"/>
    <property type="match status" value="1"/>
</dbReference>
<dbReference type="PROSITE" id="PS00639">
    <property type="entry name" value="THIOL_PROTEASE_HIS"/>
    <property type="match status" value="1"/>
</dbReference>
<dbReference type="SMART" id="SM00645">
    <property type="entry name" value="Pept_C1"/>
    <property type="match status" value="1"/>
</dbReference>
<accession>A0AAW0EMY2</accession>
<comment type="function">
    <text evidence="2">Thiol protease which is required for parasite excystation and invasion of the proximal small intestine of the human host.</text>
</comment>
<dbReference type="PRINTS" id="PR00705">
    <property type="entry name" value="PAPAIN"/>
</dbReference>
<dbReference type="SUPFAM" id="SSF54001">
    <property type="entry name" value="Cysteine proteinases"/>
    <property type="match status" value="1"/>
</dbReference>